<dbReference type="EMBL" id="HBIC01026636">
    <property type="protein sequence ID" value="CAE0284429.1"/>
    <property type="molecule type" value="Transcribed_RNA"/>
</dbReference>
<reference evidence="1" key="1">
    <citation type="submission" date="2021-01" db="EMBL/GenBank/DDBJ databases">
        <authorList>
            <person name="Corre E."/>
            <person name="Pelletier E."/>
            <person name="Niang G."/>
            <person name="Scheremetjew M."/>
            <person name="Finn R."/>
            <person name="Kale V."/>
            <person name="Holt S."/>
            <person name="Cochrane G."/>
            <person name="Meng A."/>
            <person name="Brown T."/>
            <person name="Cohen L."/>
        </authorList>
    </citation>
    <scope>NUCLEOTIDE SEQUENCE</scope>
    <source>
        <strain evidence="1">CCAP 955/1</strain>
    </source>
</reference>
<gene>
    <name evidence="1" type="ORF">SELO1098_LOCUS13270</name>
</gene>
<protein>
    <submittedName>
        <fullName evidence="1">Uncharacterized protein</fullName>
    </submittedName>
</protein>
<accession>A0A7S3H541</accession>
<proteinExistence type="predicted"/>
<evidence type="ECO:0000313" key="1">
    <source>
        <dbReference type="EMBL" id="CAE0284429.1"/>
    </source>
</evidence>
<sequence length="102" mass="11432">MFRGAATSIGNWPQSSAYYSVDVIFDNAAQHAKESNSTDSVEHAEKSFIPVPKLVEVNFMGDWHGLEAAVHRRADYEQWSTDLITVLATKRNVSHNDRLIAL</sequence>
<dbReference type="AlphaFoldDB" id="A0A7S3H541"/>
<name>A0A7S3H541_9STRA</name>
<organism evidence="1">
    <name type="scientific">Spumella elongata</name>
    <dbReference type="NCBI Taxonomy" id="89044"/>
    <lineage>
        <taxon>Eukaryota</taxon>
        <taxon>Sar</taxon>
        <taxon>Stramenopiles</taxon>
        <taxon>Ochrophyta</taxon>
        <taxon>Chrysophyceae</taxon>
        <taxon>Chromulinales</taxon>
        <taxon>Chromulinaceae</taxon>
        <taxon>Spumella</taxon>
    </lineage>
</organism>